<dbReference type="Proteomes" id="UP001362999">
    <property type="component" value="Unassembled WGS sequence"/>
</dbReference>
<comment type="caution">
    <text evidence="1">The sequence shown here is derived from an EMBL/GenBank/DDBJ whole genome shotgun (WGS) entry which is preliminary data.</text>
</comment>
<organism evidence="1 2">
    <name type="scientific">Favolaschia claudopus</name>
    <dbReference type="NCBI Taxonomy" id="2862362"/>
    <lineage>
        <taxon>Eukaryota</taxon>
        <taxon>Fungi</taxon>
        <taxon>Dikarya</taxon>
        <taxon>Basidiomycota</taxon>
        <taxon>Agaricomycotina</taxon>
        <taxon>Agaricomycetes</taxon>
        <taxon>Agaricomycetidae</taxon>
        <taxon>Agaricales</taxon>
        <taxon>Marasmiineae</taxon>
        <taxon>Mycenaceae</taxon>
        <taxon>Favolaschia</taxon>
    </lineage>
</organism>
<proteinExistence type="predicted"/>
<reference evidence="1 2" key="1">
    <citation type="journal article" date="2024" name="J Genomics">
        <title>Draft genome sequencing and assembly of Favolaschia claudopus CIRM-BRFM 2984 isolated from oak limbs.</title>
        <authorList>
            <person name="Navarro D."/>
            <person name="Drula E."/>
            <person name="Chaduli D."/>
            <person name="Cazenave R."/>
            <person name="Ahrendt S."/>
            <person name="Wang J."/>
            <person name="Lipzen A."/>
            <person name="Daum C."/>
            <person name="Barry K."/>
            <person name="Grigoriev I.V."/>
            <person name="Favel A."/>
            <person name="Rosso M.N."/>
            <person name="Martin F."/>
        </authorList>
    </citation>
    <scope>NUCLEOTIDE SEQUENCE [LARGE SCALE GENOMIC DNA]</scope>
    <source>
        <strain evidence="1 2">CIRM-BRFM 2984</strain>
    </source>
</reference>
<protein>
    <submittedName>
        <fullName evidence="1">Uncharacterized protein</fullName>
    </submittedName>
</protein>
<dbReference type="AlphaFoldDB" id="A0AAW0BYR5"/>
<evidence type="ECO:0000313" key="2">
    <source>
        <dbReference type="Proteomes" id="UP001362999"/>
    </source>
</evidence>
<name>A0AAW0BYR5_9AGAR</name>
<gene>
    <name evidence="1" type="ORF">R3P38DRAFT_2924005</name>
</gene>
<accession>A0AAW0BYR5</accession>
<evidence type="ECO:0000313" key="1">
    <source>
        <dbReference type="EMBL" id="KAK7031498.1"/>
    </source>
</evidence>
<dbReference type="EMBL" id="JAWWNJ010000024">
    <property type="protein sequence ID" value="KAK7031498.1"/>
    <property type="molecule type" value="Genomic_DNA"/>
</dbReference>
<feature type="non-terminal residue" evidence="1">
    <location>
        <position position="394"/>
    </location>
</feature>
<sequence length="394" mass="44913">MDNPIIQQILECIHWEQDPITHGEHLHAESGGAEEYDYHMPLWLQLSKAGFDPGLSTKLEEKFVRSLSERKSIADESLNIEDLCRIMMTNITIPGPSHYVGEYSIKLAQNSIYWVSCVFATLACFEVDKIRIGRNSFPRNVFTDRCSLEFDRTFSSSPSTRGHNVIGSALTATSDPEQWESLWPALTAPPDIRQPCFEVLYTEKYKSICHFTPRIVLGVYIIVWCLQRGYLDSFWPKLKCVGCTKFPKTHQAENQYEEAAQRFQDESPLDAPSATKTFVATDLEELRAEILRLIKLLRGYEEKYRIPVKTGSRTKKLNRKRDEIEICDGRQLGRSAFEWEDSASFEAAIKLASDELNLPNDVRDGLKEDVTQAASLLVETSARIIRYDGSVAQI</sequence>
<keyword evidence="2" id="KW-1185">Reference proteome</keyword>